<protein>
    <submittedName>
        <fullName evidence="1">Uncharacterized protein</fullName>
    </submittedName>
</protein>
<organism evidence="1 2">
    <name type="scientific">Candidatus Collierbacteria bacterium CG22_combo_CG10-13_8_21_14_all_43_12</name>
    <dbReference type="NCBI Taxonomy" id="1974537"/>
    <lineage>
        <taxon>Bacteria</taxon>
        <taxon>Candidatus Collieribacteriota</taxon>
    </lineage>
</organism>
<dbReference type="AlphaFoldDB" id="A0A2H0DVD6"/>
<comment type="caution">
    <text evidence="1">The sequence shown here is derived from an EMBL/GenBank/DDBJ whole genome shotgun (WGS) entry which is preliminary data.</text>
</comment>
<proteinExistence type="predicted"/>
<reference evidence="1 2" key="1">
    <citation type="submission" date="2017-09" db="EMBL/GenBank/DDBJ databases">
        <title>Depth-based differentiation of microbial function through sediment-hosted aquifers and enrichment of novel symbionts in the deep terrestrial subsurface.</title>
        <authorList>
            <person name="Probst A.J."/>
            <person name="Ladd B."/>
            <person name="Jarett J.K."/>
            <person name="Geller-Mcgrath D.E."/>
            <person name="Sieber C.M."/>
            <person name="Emerson J.B."/>
            <person name="Anantharaman K."/>
            <person name="Thomas B.C."/>
            <person name="Malmstrom R."/>
            <person name="Stieglmeier M."/>
            <person name="Klingl A."/>
            <person name="Woyke T."/>
            <person name="Ryan C.M."/>
            <person name="Banfield J.F."/>
        </authorList>
    </citation>
    <scope>NUCLEOTIDE SEQUENCE [LARGE SCALE GENOMIC DNA]</scope>
    <source>
        <strain evidence="1">CG22_combo_CG10-13_8_21_14_all_43_12</strain>
    </source>
</reference>
<accession>A0A2H0DVD6</accession>
<gene>
    <name evidence="1" type="ORF">COW83_00640</name>
</gene>
<sequence>MSKSFKEIALTILLLLLAPVVVPGIYDPILAYLPKPGEQSAAAPQVIVINAQGTPLVATQEFTAEDAATAVAEYTPEPGEDSGAVATLIPWTTVLDLGDASLLETSAREVFGTMGYDLNITSTNTRLGMGVWCEIIFSEKWGKTWNPSVPNPTQLQNGTIKEDWQSRDCQMWIVEGELVAGIPSVTLSQLKFYSIEEINGGAQPKPPYAVYREVPSSITNTESKTVTEIETLDVVLYLEYGFFGASVQSTNQVMHSLEAPLGVITDLANFNAWVNKNPGWTSYSDKANTMARWLANYDLIAPIGDDGSRSTANLDRLLVEMKRHFSEDAPPGSAPWPYTRLKADVNLAAQKAGFSEISIFKVELVSPIKDQWVKIESIVDDDPGFDLVIDPADLDFNAQNFYPMFRNEIDHKWDWLPSWVTSHPEWGIKYQILPH</sequence>
<dbReference type="Proteomes" id="UP000231136">
    <property type="component" value="Unassembled WGS sequence"/>
</dbReference>
<dbReference type="EMBL" id="PCTR01000027">
    <property type="protein sequence ID" value="PIP86123.1"/>
    <property type="molecule type" value="Genomic_DNA"/>
</dbReference>
<name>A0A2H0DVD6_9BACT</name>
<evidence type="ECO:0000313" key="2">
    <source>
        <dbReference type="Proteomes" id="UP000231136"/>
    </source>
</evidence>
<evidence type="ECO:0000313" key="1">
    <source>
        <dbReference type="EMBL" id="PIP86123.1"/>
    </source>
</evidence>